<reference evidence="2 3" key="1">
    <citation type="submission" date="2018-03" db="EMBL/GenBank/DDBJ databases">
        <title>Draft genome sequence of Rohu Carp (Labeo rohita).</title>
        <authorList>
            <person name="Das P."/>
            <person name="Kushwaha B."/>
            <person name="Joshi C.G."/>
            <person name="Kumar D."/>
            <person name="Nagpure N.S."/>
            <person name="Sahoo L."/>
            <person name="Das S.P."/>
            <person name="Bit A."/>
            <person name="Patnaik S."/>
            <person name="Meher P.K."/>
            <person name="Jayasankar P."/>
            <person name="Koringa P.G."/>
            <person name="Patel N.V."/>
            <person name="Hinsu A.T."/>
            <person name="Kumar R."/>
            <person name="Pandey M."/>
            <person name="Agarwal S."/>
            <person name="Srivastava S."/>
            <person name="Singh M."/>
            <person name="Iquebal M.A."/>
            <person name="Jaiswal S."/>
            <person name="Angadi U.B."/>
            <person name="Kumar N."/>
            <person name="Raza M."/>
            <person name="Shah T.M."/>
            <person name="Rai A."/>
            <person name="Jena J.K."/>
        </authorList>
    </citation>
    <scope>NUCLEOTIDE SEQUENCE [LARGE SCALE GENOMIC DNA]</scope>
    <source>
        <strain evidence="2">DASCIFA01</strain>
        <tissue evidence="2">Testis</tissue>
    </source>
</reference>
<name>A0A498LNX8_LABRO</name>
<sequence>MKMRERNEADLSGLSSDMTTKPLNAEYNIFTEDFPKGSFNRILTSANLTPKSTPATETANRSRKAPNSPHPTRPGSPRALDRSGRHH</sequence>
<keyword evidence="3" id="KW-1185">Reference proteome</keyword>
<accession>A0A498LNX8</accession>
<comment type="caution">
    <text evidence="2">The sequence shown here is derived from an EMBL/GenBank/DDBJ whole genome shotgun (WGS) entry which is preliminary data.</text>
</comment>
<organism evidence="2 3">
    <name type="scientific">Labeo rohita</name>
    <name type="common">Indian major carp</name>
    <name type="synonym">Cyprinus rohita</name>
    <dbReference type="NCBI Taxonomy" id="84645"/>
    <lineage>
        <taxon>Eukaryota</taxon>
        <taxon>Metazoa</taxon>
        <taxon>Chordata</taxon>
        <taxon>Craniata</taxon>
        <taxon>Vertebrata</taxon>
        <taxon>Euteleostomi</taxon>
        <taxon>Actinopterygii</taxon>
        <taxon>Neopterygii</taxon>
        <taxon>Teleostei</taxon>
        <taxon>Ostariophysi</taxon>
        <taxon>Cypriniformes</taxon>
        <taxon>Cyprinidae</taxon>
        <taxon>Labeoninae</taxon>
        <taxon>Labeonini</taxon>
        <taxon>Labeo</taxon>
    </lineage>
</organism>
<dbReference type="EMBL" id="QBIY01013277">
    <property type="protein sequence ID" value="RXN09492.1"/>
    <property type="molecule type" value="Genomic_DNA"/>
</dbReference>
<dbReference type="Proteomes" id="UP000290572">
    <property type="component" value="Unassembled WGS sequence"/>
</dbReference>
<proteinExistence type="predicted"/>
<evidence type="ECO:0000256" key="1">
    <source>
        <dbReference type="SAM" id="MobiDB-lite"/>
    </source>
</evidence>
<protein>
    <submittedName>
        <fullName evidence="2">Uncharacterized protein</fullName>
    </submittedName>
</protein>
<feature type="compositionally biased region" description="Polar residues" evidence="1">
    <location>
        <begin position="45"/>
        <end position="59"/>
    </location>
</feature>
<gene>
    <name evidence="2" type="ORF">ROHU_031424</name>
</gene>
<feature type="region of interest" description="Disordered" evidence="1">
    <location>
        <begin position="45"/>
        <end position="87"/>
    </location>
</feature>
<feature type="region of interest" description="Disordered" evidence="1">
    <location>
        <begin position="1"/>
        <end position="21"/>
    </location>
</feature>
<dbReference type="AlphaFoldDB" id="A0A498LNX8"/>
<evidence type="ECO:0000313" key="3">
    <source>
        <dbReference type="Proteomes" id="UP000290572"/>
    </source>
</evidence>
<evidence type="ECO:0000313" key="2">
    <source>
        <dbReference type="EMBL" id="RXN09492.1"/>
    </source>
</evidence>